<sequence length="150" mass="16891">MGVHMLRILVVLALLSCTIMADKEHKGGMVGGMTKQDPNDKEFLEKAWKATKGINDDASNAGPYHLMPIKVLKAESQVVAGVRYVFEVLFGESKCKKGHVAATELSAANCELKEDGRKMLYKVELWEKPWENFEQFNVEKIRDVEPHESL</sequence>
<dbReference type="EMBL" id="CATQJL010000001">
    <property type="protein sequence ID" value="CAJ0588175.1"/>
    <property type="molecule type" value="Genomic_DNA"/>
</dbReference>
<evidence type="ECO:0000259" key="5">
    <source>
        <dbReference type="SMART" id="SM00043"/>
    </source>
</evidence>
<accession>A0AA36GJ73</accession>
<dbReference type="PANTHER" id="PTHR46186">
    <property type="entry name" value="CYSTATIN"/>
    <property type="match status" value="1"/>
</dbReference>
<proteinExistence type="inferred from homology"/>
<evidence type="ECO:0000256" key="4">
    <source>
        <dbReference type="SAM" id="SignalP"/>
    </source>
</evidence>
<dbReference type="GO" id="GO:0031982">
    <property type="term" value="C:vesicle"/>
    <property type="evidence" value="ECO:0007669"/>
    <property type="project" value="TreeGrafter"/>
</dbReference>
<dbReference type="GO" id="GO:0005615">
    <property type="term" value="C:extracellular space"/>
    <property type="evidence" value="ECO:0007669"/>
    <property type="project" value="TreeGrafter"/>
</dbReference>
<evidence type="ECO:0000256" key="2">
    <source>
        <dbReference type="ARBA" id="ARBA00022690"/>
    </source>
</evidence>
<dbReference type="Gene3D" id="3.10.450.10">
    <property type="match status" value="1"/>
</dbReference>
<keyword evidence="4" id="KW-0732">Signal</keyword>
<dbReference type="CDD" id="cd00042">
    <property type="entry name" value="CY"/>
    <property type="match status" value="1"/>
</dbReference>
<dbReference type="GO" id="GO:0004869">
    <property type="term" value="F:cysteine-type endopeptidase inhibitor activity"/>
    <property type="evidence" value="ECO:0007669"/>
    <property type="project" value="UniProtKB-KW"/>
</dbReference>
<dbReference type="PANTHER" id="PTHR46186:SF2">
    <property type="entry name" value="CYSTATIN"/>
    <property type="match status" value="1"/>
</dbReference>
<comment type="similarity">
    <text evidence="1">Belongs to the cystatin family.</text>
</comment>
<dbReference type="InterPro" id="IPR000010">
    <property type="entry name" value="Cystatin_dom"/>
</dbReference>
<evidence type="ECO:0000313" key="7">
    <source>
        <dbReference type="Proteomes" id="UP001176961"/>
    </source>
</evidence>
<keyword evidence="3" id="KW-0789">Thiol protease inhibitor</keyword>
<name>A0AA36GJ73_CYLNA</name>
<comment type="caution">
    <text evidence="6">The sequence shown here is derived from an EMBL/GenBank/DDBJ whole genome shotgun (WGS) entry which is preliminary data.</text>
</comment>
<evidence type="ECO:0000256" key="3">
    <source>
        <dbReference type="ARBA" id="ARBA00022704"/>
    </source>
</evidence>
<reference evidence="6" key="1">
    <citation type="submission" date="2023-07" db="EMBL/GenBank/DDBJ databases">
        <authorList>
            <consortium name="CYATHOMIX"/>
        </authorList>
    </citation>
    <scope>NUCLEOTIDE SEQUENCE</scope>
    <source>
        <strain evidence="6">N/A</strain>
    </source>
</reference>
<feature type="chain" id="PRO_5041291811" description="Cystatin domain-containing protein" evidence="4">
    <location>
        <begin position="22"/>
        <end position="150"/>
    </location>
</feature>
<dbReference type="SMART" id="SM00043">
    <property type="entry name" value="CY"/>
    <property type="match status" value="1"/>
</dbReference>
<dbReference type="SUPFAM" id="SSF54403">
    <property type="entry name" value="Cystatin/monellin"/>
    <property type="match status" value="1"/>
</dbReference>
<organism evidence="6 7">
    <name type="scientific">Cylicocyclus nassatus</name>
    <name type="common">Nematode worm</name>
    <dbReference type="NCBI Taxonomy" id="53992"/>
    <lineage>
        <taxon>Eukaryota</taxon>
        <taxon>Metazoa</taxon>
        <taxon>Ecdysozoa</taxon>
        <taxon>Nematoda</taxon>
        <taxon>Chromadorea</taxon>
        <taxon>Rhabditida</taxon>
        <taxon>Rhabditina</taxon>
        <taxon>Rhabditomorpha</taxon>
        <taxon>Strongyloidea</taxon>
        <taxon>Strongylidae</taxon>
        <taxon>Cylicocyclus</taxon>
    </lineage>
</organism>
<protein>
    <recommendedName>
        <fullName evidence="5">Cystatin domain-containing protein</fullName>
    </recommendedName>
</protein>
<dbReference type="AlphaFoldDB" id="A0AA36GJ73"/>
<keyword evidence="7" id="KW-1185">Reference proteome</keyword>
<keyword evidence="2" id="KW-0646">Protease inhibitor</keyword>
<dbReference type="Pfam" id="PF00031">
    <property type="entry name" value="Cystatin"/>
    <property type="match status" value="1"/>
</dbReference>
<dbReference type="Proteomes" id="UP001176961">
    <property type="component" value="Unassembled WGS sequence"/>
</dbReference>
<evidence type="ECO:0000256" key="1">
    <source>
        <dbReference type="ARBA" id="ARBA00009403"/>
    </source>
</evidence>
<feature type="signal peptide" evidence="4">
    <location>
        <begin position="1"/>
        <end position="21"/>
    </location>
</feature>
<gene>
    <name evidence="6" type="ORF">CYNAS_LOCUS158</name>
</gene>
<dbReference type="GO" id="GO:0005737">
    <property type="term" value="C:cytoplasm"/>
    <property type="evidence" value="ECO:0007669"/>
    <property type="project" value="TreeGrafter"/>
</dbReference>
<feature type="domain" description="Cystatin" evidence="5">
    <location>
        <begin position="28"/>
        <end position="144"/>
    </location>
</feature>
<evidence type="ECO:0000313" key="6">
    <source>
        <dbReference type="EMBL" id="CAJ0588175.1"/>
    </source>
</evidence>
<dbReference type="InterPro" id="IPR046350">
    <property type="entry name" value="Cystatin_sf"/>
</dbReference>